<evidence type="ECO:0000256" key="6">
    <source>
        <dbReference type="ARBA" id="ARBA00023125"/>
    </source>
</evidence>
<dbReference type="GO" id="GO:0008409">
    <property type="term" value="F:5'-3' exonuclease activity"/>
    <property type="evidence" value="ECO:0007669"/>
    <property type="project" value="InterPro"/>
</dbReference>
<organism evidence="11 12">
    <name type="scientific">Planoprotostelium fungivorum</name>
    <dbReference type="NCBI Taxonomy" id="1890364"/>
    <lineage>
        <taxon>Eukaryota</taxon>
        <taxon>Amoebozoa</taxon>
        <taxon>Evosea</taxon>
        <taxon>Variosea</taxon>
        <taxon>Cavosteliida</taxon>
        <taxon>Cavosteliaceae</taxon>
        <taxon>Planoprotostelium</taxon>
    </lineage>
</organism>
<dbReference type="Pfam" id="PF01367">
    <property type="entry name" value="5_3_exonuc"/>
    <property type="match status" value="1"/>
</dbReference>
<dbReference type="InterPro" id="IPR043502">
    <property type="entry name" value="DNA/RNA_pol_sf"/>
</dbReference>
<dbReference type="InterPro" id="IPR008918">
    <property type="entry name" value="HhH2"/>
</dbReference>
<dbReference type="InParanoid" id="A0A2P6NE06"/>
<dbReference type="SMART" id="SM00475">
    <property type="entry name" value="53EXOc"/>
    <property type="match status" value="1"/>
</dbReference>
<dbReference type="Pfam" id="PF00476">
    <property type="entry name" value="DNA_pol_A"/>
    <property type="match status" value="2"/>
</dbReference>
<dbReference type="GO" id="GO:0006261">
    <property type="term" value="P:DNA-templated DNA replication"/>
    <property type="evidence" value="ECO:0007669"/>
    <property type="project" value="InterPro"/>
</dbReference>
<evidence type="ECO:0000313" key="12">
    <source>
        <dbReference type="Proteomes" id="UP000241769"/>
    </source>
</evidence>
<keyword evidence="3" id="KW-0235">DNA replication</keyword>
<dbReference type="SUPFAM" id="SSF53098">
    <property type="entry name" value="Ribonuclease H-like"/>
    <property type="match status" value="1"/>
</dbReference>
<feature type="domain" description="DNA-directed DNA polymerase family A palm" evidence="10">
    <location>
        <begin position="897"/>
        <end position="1125"/>
    </location>
</feature>
<dbReference type="InterPro" id="IPR020046">
    <property type="entry name" value="5-3_exonucl_a-hlix_arch_N"/>
</dbReference>
<dbReference type="InterPro" id="IPR001098">
    <property type="entry name" value="DNA-dir_DNA_pol_A_palm_dom"/>
</dbReference>
<dbReference type="Gene3D" id="1.10.150.20">
    <property type="entry name" value="5' to 3' exonuclease, C-terminal subdomain"/>
    <property type="match status" value="2"/>
</dbReference>
<dbReference type="Proteomes" id="UP000241769">
    <property type="component" value="Unassembled WGS sequence"/>
</dbReference>
<dbReference type="CDD" id="cd08640">
    <property type="entry name" value="DNA_pol_A_plastid_like"/>
    <property type="match status" value="1"/>
</dbReference>
<dbReference type="SUPFAM" id="SSF56672">
    <property type="entry name" value="DNA/RNA polymerases"/>
    <property type="match status" value="1"/>
</dbReference>
<dbReference type="SUPFAM" id="SSF88723">
    <property type="entry name" value="PIN domain-like"/>
    <property type="match status" value="1"/>
</dbReference>
<dbReference type="InterPro" id="IPR012337">
    <property type="entry name" value="RNaseH-like_sf"/>
</dbReference>
<proteinExistence type="predicted"/>
<sequence length="1163" mass="131859">MCINKLTVYNGKRAVIKKLTLMQRLVSNRSVLQRHLLVDRKPYGIFIDRSHDSSRNLSTLAQNQTIPQNATRLKTIASFITRATPNRKTEPVDSSKEHTVLIDASALIYRSFHAYSFLYNGAIYGFVKYLLRLRKELEPYTNIVILMDAPRITNFRTILYPDYKKNRTEVPKSLKDQFEHMREAAEACNIDTVTMAGYEADDLMAAYSKIARAKGHRVTLVTPDKDLLQLVDTDTKVYDVANKAFVGVNEVKGKWGVSPTQIKDLLSLMGDASDNIPGIFGIKTATSILHECKSVDNLIENFENLNLKPKQLKQNMILVGLKDEIPELPPVDNFKVKEIDEEKLLRFCGIFGFRSIINSWNKQRGNSIVTTTKPTTNLVADDIKQVILSEDEVPPTVDALTTDGTTSAADEVTTSTLLTTPLSEEDVERCTPSGVTVVRTREKAREVVAQLMTYRDKTHAIDTEVVDIDLEFSPVGQGKIICISIYCGPNVDFGNGPKIWVDNFGECEGVLDEFKPYLEDETIPKVYHNYSFDYHVLRTAGIEPMGLMGDTMHMARLWDSSRLTRGGYSLQGILEDLKIEGIDLKRSIKDRFASPKIKKDGTPSKIMETPDLRILQRDTRYLHDWIDYSTFDTEGTWHAREKLQELLDEMKWREYKSGYQLTMWDFYKKEWQPFAELLVSIEDIGIRVDTDYLKKVEAVALEDYQKFKSKFLEWASTLCPGAKHMNIDSDPQKQQLFFAPATGKKGKSLELEREFERENTEMVIEEGKKKALKKTTFVIRGIGMPAIEETELGLPAVSSKVLRELAGKNPEEGKYGTAYGFFGKGEAGREACLAINYLLEASATQTLLSTFIVPLQTLTDNNSRIHTSLNVNTETGRLSSRRPNLQNQPALEKDRYKIRKAFTAAEGKSLIVADYGQLELRLLAHITKCQSMIEAFQKGGDFHSRTVIGMYPDISRAVQNGEVLLEWDYSKGEPPVPLLKDKYSSERRKAKTLNFSIAYGKTAMGLSKDWGVSLNEAKETLARWYRDRPEVKEWQSKTIDTAIREGWTRTLMGRYRLLPDINSSKVALRNHSQRAAINTPLQGGAADVVIRAMVKLHQSTQLRELGWRQVLQVHDEIILEGPEENAEEAVQLVNKIMRDPLDDKLLVSLDVSGKHAKTWYEAK</sequence>
<dbReference type="CDD" id="cd09859">
    <property type="entry name" value="PIN_53EXO"/>
    <property type="match status" value="1"/>
</dbReference>
<dbReference type="GO" id="GO:0008408">
    <property type="term" value="F:3'-5' exonuclease activity"/>
    <property type="evidence" value="ECO:0007669"/>
    <property type="project" value="InterPro"/>
</dbReference>
<comment type="caution">
    <text evidence="11">The sequence shown here is derived from an EMBL/GenBank/DDBJ whole genome shotgun (WGS) entry which is preliminary data.</text>
</comment>
<dbReference type="InterPro" id="IPR002421">
    <property type="entry name" value="5-3_exonuclease"/>
</dbReference>
<evidence type="ECO:0000256" key="1">
    <source>
        <dbReference type="ARBA" id="ARBA00022679"/>
    </source>
</evidence>
<evidence type="ECO:0000259" key="8">
    <source>
        <dbReference type="SMART" id="SM00474"/>
    </source>
</evidence>
<evidence type="ECO:0000259" key="10">
    <source>
        <dbReference type="SMART" id="SM00482"/>
    </source>
</evidence>
<keyword evidence="4" id="KW-0227">DNA damage</keyword>
<dbReference type="GO" id="GO:0006302">
    <property type="term" value="P:double-strand break repair"/>
    <property type="evidence" value="ECO:0007669"/>
    <property type="project" value="TreeGrafter"/>
</dbReference>
<gene>
    <name evidence="11" type="ORF">PROFUN_10451</name>
</gene>
<dbReference type="InterPro" id="IPR029060">
    <property type="entry name" value="PIN-like_dom_sf"/>
</dbReference>
<dbReference type="SMART" id="SM00474">
    <property type="entry name" value="35EXOc"/>
    <property type="match status" value="1"/>
</dbReference>
<dbReference type="InterPro" id="IPR036397">
    <property type="entry name" value="RNaseH_sf"/>
</dbReference>
<dbReference type="InterPro" id="IPR036279">
    <property type="entry name" value="5-3_exonuclease_C_sf"/>
</dbReference>
<name>A0A2P6NE06_9EUKA</name>
<keyword evidence="12" id="KW-1185">Reference proteome</keyword>
<dbReference type="OrthoDB" id="275278at2759"/>
<dbReference type="STRING" id="1890364.A0A2P6NE06"/>
<evidence type="ECO:0000256" key="5">
    <source>
        <dbReference type="ARBA" id="ARBA00022932"/>
    </source>
</evidence>
<dbReference type="SUPFAM" id="SSF47807">
    <property type="entry name" value="5' to 3' exonuclease, C-terminal subdomain"/>
    <property type="match status" value="1"/>
</dbReference>
<dbReference type="CDD" id="cd09898">
    <property type="entry name" value="H3TH_53EXO"/>
    <property type="match status" value="1"/>
</dbReference>
<dbReference type="GO" id="GO:0003677">
    <property type="term" value="F:DNA binding"/>
    <property type="evidence" value="ECO:0007669"/>
    <property type="project" value="UniProtKB-KW"/>
</dbReference>
<evidence type="ECO:0000313" key="11">
    <source>
        <dbReference type="EMBL" id="PRP82180.1"/>
    </source>
</evidence>
<dbReference type="SMART" id="SM00482">
    <property type="entry name" value="POLAc"/>
    <property type="match status" value="1"/>
</dbReference>
<dbReference type="InterPro" id="IPR002298">
    <property type="entry name" value="DNA_polymerase_A"/>
</dbReference>
<keyword evidence="1" id="KW-0808">Transferase</keyword>
<evidence type="ECO:0000256" key="4">
    <source>
        <dbReference type="ARBA" id="ARBA00022763"/>
    </source>
</evidence>
<accession>A0A2P6NE06</accession>
<dbReference type="Gene3D" id="3.30.70.370">
    <property type="match status" value="1"/>
</dbReference>
<evidence type="ECO:0000256" key="3">
    <source>
        <dbReference type="ARBA" id="ARBA00022705"/>
    </source>
</evidence>
<dbReference type="PANTHER" id="PTHR10133:SF27">
    <property type="entry name" value="DNA POLYMERASE NU"/>
    <property type="match status" value="1"/>
</dbReference>
<evidence type="ECO:0000256" key="7">
    <source>
        <dbReference type="ARBA" id="ARBA00023204"/>
    </source>
</evidence>
<dbReference type="InterPro" id="IPR020045">
    <property type="entry name" value="DNA_polI_H3TH"/>
</dbReference>
<dbReference type="FunCoup" id="A0A2P6NE06">
    <property type="interactions" value="20"/>
</dbReference>
<dbReference type="EMBL" id="MDYQ01000109">
    <property type="protein sequence ID" value="PRP82180.1"/>
    <property type="molecule type" value="Genomic_DNA"/>
</dbReference>
<feature type="domain" description="5'-3' exonuclease" evidence="9">
    <location>
        <begin position="95"/>
        <end position="337"/>
    </location>
</feature>
<dbReference type="Gene3D" id="3.30.420.10">
    <property type="entry name" value="Ribonuclease H-like superfamily/Ribonuclease H"/>
    <property type="match status" value="1"/>
</dbReference>
<keyword evidence="6" id="KW-0238">DNA-binding</keyword>
<evidence type="ECO:0000256" key="2">
    <source>
        <dbReference type="ARBA" id="ARBA00022695"/>
    </source>
</evidence>
<protein>
    <submittedName>
        <fullName evidence="11">Uncharacterized protein</fullName>
    </submittedName>
</protein>
<dbReference type="PANTHER" id="PTHR10133">
    <property type="entry name" value="DNA POLYMERASE I"/>
    <property type="match status" value="1"/>
</dbReference>
<feature type="domain" description="3'-5' exonuclease" evidence="8">
    <location>
        <begin position="435"/>
        <end position="627"/>
    </location>
</feature>
<dbReference type="Gene3D" id="1.20.1060.10">
    <property type="entry name" value="Taq DNA Polymerase, Chain T, domain 4"/>
    <property type="match status" value="1"/>
</dbReference>
<reference evidence="11 12" key="1">
    <citation type="journal article" date="2018" name="Genome Biol. Evol.">
        <title>Multiple Roots of Fruiting Body Formation in Amoebozoa.</title>
        <authorList>
            <person name="Hillmann F."/>
            <person name="Forbes G."/>
            <person name="Novohradska S."/>
            <person name="Ferling I."/>
            <person name="Riege K."/>
            <person name="Groth M."/>
            <person name="Westermann M."/>
            <person name="Marz M."/>
            <person name="Spaller T."/>
            <person name="Winckler T."/>
            <person name="Schaap P."/>
            <person name="Glockner G."/>
        </authorList>
    </citation>
    <scope>NUCLEOTIDE SEQUENCE [LARGE SCALE GENOMIC DNA]</scope>
    <source>
        <strain evidence="11 12">Jena</strain>
    </source>
</reference>
<dbReference type="Pfam" id="PF01612">
    <property type="entry name" value="DNA_pol_A_exo1"/>
    <property type="match status" value="1"/>
</dbReference>
<dbReference type="PRINTS" id="PR00868">
    <property type="entry name" value="DNAPOLI"/>
</dbReference>
<dbReference type="InterPro" id="IPR002562">
    <property type="entry name" value="3'-5'_exonuclease_dom"/>
</dbReference>
<dbReference type="AlphaFoldDB" id="A0A2P6NE06"/>
<dbReference type="Pfam" id="PF02739">
    <property type="entry name" value="5_3_exonuc_N"/>
    <property type="match status" value="1"/>
</dbReference>
<dbReference type="SMART" id="SM00279">
    <property type="entry name" value="HhH2"/>
    <property type="match status" value="1"/>
</dbReference>
<keyword evidence="5" id="KW-0239">DNA-directed DNA polymerase</keyword>
<keyword evidence="7" id="KW-0234">DNA repair</keyword>
<dbReference type="Gene3D" id="3.40.50.1010">
    <property type="entry name" value="5'-nuclease"/>
    <property type="match status" value="1"/>
</dbReference>
<dbReference type="GO" id="GO:0003887">
    <property type="term" value="F:DNA-directed DNA polymerase activity"/>
    <property type="evidence" value="ECO:0007669"/>
    <property type="project" value="UniProtKB-KW"/>
</dbReference>
<keyword evidence="2" id="KW-0548">Nucleotidyltransferase</keyword>
<evidence type="ECO:0000259" key="9">
    <source>
        <dbReference type="SMART" id="SM00475"/>
    </source>
</evidence>